<name>A0A7E4ULB0_PANRE</name>
<proteinExistence type="predicted"/>
<evidence type="ECO:0000313" key="2">
    <source>
        <dbReference type="WBParaSite" id="Pan_g10089.t1"/>
    </source>
</evidence>
<dbReference type="WBParaSite" id="Pan_g10089.t1">
    <property type="protein sequence ID" value="Pan_g10089.t1"/>
    <property type="gene ID" value="Pan_g10089"/>
</dbReference>
<accession>A0A7E4ULB0</accession>
<sequence>MPYPLTKLPYGLRCRLNKLSSPVERFNLQIAAGDASICPPRLQIVQERFDRPWFVYENGTVVVYKSIHDQKNGIPFAVSEDTLAYCYGLVTFNSFDLEAWKSDIFGHFLFQTDDIAVRKSRIAISRPLFETMNTTLPNIGHLNVRESTVASQMNFTDLLTVFPNLYWFNNDTCVVSPNWTAQILQVEKHSLKELVMSINSLALCNNLNSDELLTMLQAQRLGFRVLIFFDLADSDLYFTEVRQFMDQKLIPQSSPDYESDCTNVGIRYNKNFYFWCLPHTQESDDSS</sequence>
<dbReference type="Proteomes" id="UP000492821">
    <property type="component" value="Unassembled WGS sequence"/>
</dbReference>
<keyword evidence="1" id="KW-1185">Reference proteome</keyword>
<reference evidence="1" key="1">
    <citation type="journal article" date="2013" name="Genetics">
        <title>The draft genome and transcriptome of Panagrellus redivivus are shaped by the harsh demands of a free-living lifestyle.</title>
        <authorList>
            <person name="Srinivasan J."/>
            <person name="Dillman A.R."/>
            <person name="Macchietto M.G."/>
            <person name="Heikkinen L."/>
            <person name="Lakso M."/>
            <person name="Fracchia K.M."/>
            <person name="Antoshechkin I."/>
            <person name="Mortazavi A."/>
            <person name="Wong G."/>
            <person name="Sternberg P.W."/>
        </authorList>
    </citation>
    <scope>NUCLEOTIDE SEQUENCE [LARGE SCALE GENOMIC DNA]</scope>
    <source>
        <strain evidence="1">MT8872</strain>
    </source>
</reference>
<dbReference type="AlphaFoldDB" id="A0A7E4ULB0"/>
<evidence type="ECO:0000313" key="1">
    <source>
        <dbReference type="Proteomes" id="UP000492821"/>
    </source>
</evidence>
<reference evidence="2" key="2">
    <citation type="submission" date="2020-10" db="UniProtKB">
        <authorList>
            <consortium name="WormBaseParasite"/>
        </authorList>
    </citation>
    <scope>IDENTIFICATION</scope>
</reference>
<organism evidence="1 2">
    <name type="scientific">Panagrellus redivivus</name>
    <name type="common">Microworm</name>
    <dbReference type="NCBI Taxonomy" id="6233"/>
    <lineage>
        <taxon>Eukaryota</taxon>
        <taxon>Metazoa</taxon>
        <taxon>Ecdysozoa</taxon>
        <taxon>Nematoda</taxon>
        <taxon>Chromadorea</taxon>
        <taxon>Rhabditida</taxon>
        <taxon>Tylenchina</taxon>
        <taxon>Panagrolaimomorpha</taxon>
        <taxon>Panagrolaimoidea</taxon>
        <taxon>Panagrolaimidae</taxon>
        <taxon>Panagrellus</taxon>
    </lineage>
</organism>
<protein>
    <submittedName>
        <fullName evidence="2">DUF3822 family protein</fullName>
    </submittedName>
</protein>